<keyword evidence="5" id="KW-0720">Serine protease</keyword>
<dbReference type="PANTHER" id="PTHR22936:SF69">
    <property type="entry name" value="RHOMBOID-LIKE PROTEIN"/>
    <property type="match status" value="1"/>
</dbReference>
<evidence type="ECO:0000256" key="2">
    <source>
        <dbReference type="ARBA" id="ARBA00022670"/>
    </source>
</evidence>
<dbReference type="EMBL" id="MSSM01000017">
    <property type="protein sequence ID" value="RXT24561.1"/>
    <property type="molecule type" value="Genomic_DNA"/>
</dbReference>
<keyword evidence="6 8" id="KW-1133">Transmembrane helix</keyword>
<dbReference type="Proteomes" id="UP000290475">
    <property type="component" value="Unassembled WGS sequence"/>
</dbReference>
<evidence type="ECO:0000256" key="4">
    <source>
        <dbReference type="ARBA" id="ARBA00022801"/>
    </source>
</evidence>
<feature type="transmembrane region" description="Helical" evidence="8">
    <location>
        <begin position="166"/>
        <end position="183"/>
    </location>
</feature>
<evidence type="ECO:0000256" key="7">
    <source>
        <dbReference type="ARBA" id="ARBA00023136"/>
    </source>
</evidence>
<dbReference type="EMBL" id="CP107523">
    <property type="protein sequence ID" value="UYN56972.1"/>
    <property type="molecule type" value="Genomic_DNA"/>
</dbReference>
<evidence type="ECO:0000256" key="1">
    <source>
        <dbReference type="ARBA" id="ARBA00004141"/>
    </source>
</evidence>
<dbReference type="PANTHER" id="PTHR22936">
    <property type="entry name" value="RHOMBOID-RELATED"/>
    <property type="match status" value="1"/>
</dbReference>
<keyword evidence="4" id="KW-0378">Hydrolase</keyword>
<dbReference type="InterPro" id="IPR035952">
    <property type="entry name" value="Rhomboid-like_sf"/>
</dbReference>
<protein>
    <submittedName>
        <fullName evidence="11">Rhomboid family intramembrane serine protease</fullName>
    </submittedName>
</protein>
<feature type="transmembrane region" description="Helical" evidence="8">
    <location>
        <begin position="195"/>
        <end position="215"/>
    </location>
</feature>
<dbReference type="SUPFAM" id="SSF144091">
    <property type="entry name" value="Rhomboid-like"/>
    <property type="match status" value="1"/>
</dbReference>
<evidence type="ECO:0000256" key="5">
    <source>
        <dbReference type="ARBA" id="ARBA00022825"/>
    </source>
</evidence>
<dbReference type="RefSeq" id="WP_129301862.1">
    <property type="nucleotide sequence ID" value="NZ_CP074378.1"/>
</dbReference>
<keyword evidence="2 11" id="KW-0645">Protease</keyword>
<feature type="transmembrane region" description="Helical" evidence="8">
    <location>
        <begin position="93"/>
        <end position="113"/>
    </location>
</feature>
<name>A0A4Q1U0F5_9LACO</name>
<dbReference type="GO" id="GO:0004252">
    <property type="term" value="F:serine-type endopeptidase activity"/>
    <property type="evidence" value="ECO:0007669"/>
    <property type="project" value="InterPro"/>
</dbReference>
<dbReference type="GO" id="GO:0016020">
    <property type="term" value="C:membrane"/>
    <property type="evidence" value="ECO:0007669"/>
    <property type="project" value="UniProtKB-SubCell"/>
</dbReference>
<dbReference type="GO" id="GO:0006508">
    <property type="term" value="P:proteolysis"/>
    <property type="evidence" value="ECO:0007669"/>
    <property type="project" value="UniProtKB-KW"/>
</dbReference>
<dbReference type="InterPro" id="IPR022764">
    <property type="entry name" value="Peptidase_S54_rhomboid_dom"/>
</dbReference>
<sequence length="234" mass="25807">MTKKTIANPAILILIIAWLVFGLTTRFNDFNAFSIANFTNVPNITMSSPMQWYRALTCLFLSNYGFSELISNSIMLVALSFVVQKITTYSESLIIFIISGMGGNLLANTFIIYLANSQITIPSYLNIDGANGYVVGMSTALFGLLFYTLVRYIITQKNRAKSKVDLFNLTFWVFVCSIPWTYPFLGRGSFTMSDYIHIAGSLVGLLLGLVVTLAVRRHGSAASRESSLDAHGAS</sequence>
<comment type="subcellular location">
    <subcellularLocation>
        <location evidence="1">Membrane</location>
        <topology evidence="1">Multi-pass membrane protein</topology>
    </subcellularLocation>
</comment>
<feature type="domain" description="Peptidase S54 rhomboid" evidence="9">
    <location>
        <begin position="51"/>
        <end position="211"/>
    </location>
</feature>
<evidence type="ECO:0000313" key="10">
    <source>
        <dbReference type="EMBL" id="RXT24561.1"/>
    </source>
</evidence>
<dbReference type="Pfam" id="PF01694">
    <property type="entry name" value="Rhomboid"/>
    <property type="match status" value="1"/>
</dbReference>
<keyword evidence="13" id="KW-1185">Reference proteome</keyword>
<feature type="transmembrane region" description="Helical" evidence="8">
    <location>
        <begin position="52"/>
        <end position="81"/>
    </location>
</feature>
<reference evidence="11" key="2">
    <citation type="submission" date="2022-10" db="EMBL/GenBank/DDBJ databases">
        <title>Comparative genomic analysis and in-vitro probiotic properties of the potential probiotic L. chiayiensis AACE 3.</title>
        <authorList>
            <person name="Kang X."/>
        </authorList>
    </citation>
    <scope>NUCLEOTIDE SEQUENCE</scope>
    <source>
        <strain evidence="11">AACE 3</strain>
    </source>
</reference>
<dbReference type="InterPro" id="IPR002610">
    <property type="entry name" value="Peptidase_S54_rhomboid-like"/>
</dbReference>
<feature type="transmembrane region" description="Helical" evidence="8">
    <location>
        <begin position="133"/>
        <end position="154"/>
    </location>
</feature>
<evidence type="ECO:0000256" key="8">
    <source>
        <dbReference type="SAM" id="Phobius"/>
    </source>
</evidence>
<dbReference type="AlphaFoldDB" id="A0A4Q1U0F5"/>
<keyword evidence="3 8" id="KW-0812">Transmembrane</keyword>
<evidence type="ECO:0000256" key="3">
    <source>
        <dbReference type="ARBA" id="ARBA00022692"/>
    </source>
</evidence>
<dbReference type="Proteomes" id="UP001164790">
    <property type="component" value="Chromosome"/>
</dbReference>
<keyword evidence="7 8" id="KW-0472">Membrane</keyword>
<evidence type="ECO:0000313" key="12">
    <source>
        <dbReference type="Proteomes" id="UP000290475"/>
    </source>
</evidence>
<evidence type="ECO:0000313" key="13">
    <source>
        <dbReference type="Proteomes" id="UP001164790"/>
    </source>
</evidence>
<evidence type="ECO:0000259" key="9">
    <source>
        <dbReference type="Pfam" id="PF01694"/>
    </source>
</evidence>
<organism evidence="10 12">
    <name type="scientific">Lacticaseibacillus chiayiensis</name>
    <dbReference type="NCBI Taxonomy" id="2100821"/>
    <lineage>
        <taxon>Bacteria</taxon>
        <taxon>Bacillati</taxon>
        <taxon>Bacillota</taxon>
        <taxon>Bacilli</taxon>
        <taxon>Lactobacillales</taxon>
        <taxon>Lactobacillaceae</taxon>
        <taxon>Lacticaseibacillus</taxon>
    </lineage>
</organism>
<evidence type="ECO:0000313" key="11">
    <source>
        <dbReference type="EMBL" id="UYN56972.1"/>
    </source>
</evidence>
<gene>
    <name evidence="10" type="ORF">BVJ53_07355</name>
    <name evidence="11" type="ORF">OFW50_02385</name>
</gene>
<accession>A0A4Q1U0F5</accession>
<dbReference type="Gene3D" id="1.20.1540.10">
    <property type="entry name" value="Rhomboid-like"/>
    <property type="match status" value="1"/>
</dbReference>
<evidence type="ECO:0000256" key="6">
    <source>
        <dbReference type="ARBA" id="ARBA00022989"/>
    </source>
</evidence>
<proteinExistence type="predicted"/>
<reference evidence="10 12" key="1">
    <citation type="submission" date="2017-01" db="EMBL/GenBank/DDBJ databases">
        <title>Lactobacillus chiayiensis sp. nov., a lactic acid bacterium isolated from compost.</title>
        <authorList>
            <person name="Huang C.-H."/>
        </authorList>
    </citation>
    <scope>NUCLEOTIDE SEQUENCE [LARGE SCALE GENOMIC DNA]</scope>
    <source>
        <strain evidence="10">Chh01</strain>
        <strain evidence="12">chh01</strain>
    </source>
</reference>